<evidence type="ECO:0000256" key="7">
    <source>
        <dbReference type="ARBA" id="ARBA00023242"/>
    </source>
</evidence>
<dbReference type="FunFam" id="3.30.420.10:FF:000007">
    <property type="entry name" value="Interferon-stimulated exonuclease gene 20"/>
    <property type="match status" value="1"/>
</dbReference>
<comment type="similarity">
    <text evidence="2">Belongs to the REXO4 family.</text>
</comment>
<proteinExistence type="inferred from homology"/>
<feature type="compositionally biased region" description="Basic residues" evidence="8">
    <location>
        <begin position="27"/>
        <end position="38"/>
    </location>
</feature>
<organism evidence="10 11">
    <name type="scientific">Atractosteus spatula</name>
    <name type="common">Alligator gar</name>
    <name type="synonym">Lepisosteus spatula</name>
    <dbReference type="NCBI Taxonomy" id="7917"/>
    <lineage>
        <taxon>Eukaryota</taxon>
        <taxon>Metazoa</taxon>
        <taxon>Chordata</taxon>
        <taxon>Craniata</taxon>
        <taxon>Vertebrata</taxon>
        <taxon>Euteleostomi</taxon>
        <taxon>Actinopterygii</taxon>
        <taxon>Neopterygii</taxon>
        <taxon>Holostei</taxon>
        <taxon>Semionotiformes</taxon>
        <taxon>Lepisosteidae</taxon>
        <taxon>Atractosteus</taxon>
    </lineage>
</organism>
<dbReference type="SMART" id="SM00479">
    <property type="entry name" value="EXOIII"/>
    <property type="match status" value="1"/>
</dbReference>
<gene>
    <name evidence="10" type="primary">Rexo4</name>
    <name evidence="10" type="ORF">GTO95_0013363</name>
</gene>
<dbReference type="Gene3D" id="3.30.420.10">
    <property type="entry name" value="Ribonuclease H-like superfamily/Ribonuclease H"/>
    <property type="match status" value="1"/>
</dbReference>
<feature type="compositionally biased region" description="Basic and acidic residues" evidence="8">
    <location>
        <begin position="407"/>
        <end position="421"/>
    </location>
</feature>
<dbReference type="GO" id="GO:0003676">
    <property type="term" value="F:nucleic acid binding"/>
    <property type="evidence" value="ECO:0007669"/>
    <property type="project" value="InterPro"/>
</dbReference>
<feature type="compositionally biased region" description="Polar residues" evidence="8">
    <location>
        <begin position="62"/>
        <end position="72"/>
    </location>
</feature>
<dbReference type="EMBL" id="JAAWVO010060233">
    <property type="protein sequence ID" value="MBN3322409.1"/>
    <property type="molecule type" value="Genomic_DNA"/>
</dbReference>
<feature type="region of interest" description="Disordered" evidence="8">
    <location>
        <begin position="1"/>
        <end position="178"/>
    </location>
</feature>
<keyword evidence="6 10" id="KW-0269">Exonuclease</keyword>
<keyword evidence="11" id="KW-1185">Reference proteome</keyword>
<evidence type="ECO:0000256" key="6">
    <source>
        <dbReference type="ARBA" id="ARBA00022839"/>
    </source>
</evidence>
<evidence type="ECO:0000256" key="2">
    <source>
        <dbReference type="ARBA" id="ARBA00010489"/>
    </source>
</evidence>
<keyword evidence="5" id="KW-0378">Hydrolase</keyword>
<dbReference type="GO" id="GO:0008408">
    <property type="term" value="F:3'-5' exonuclease activity"/>
    <property type="evidence" value="ECO:0007669"/>
    <property type="project" value="InterPro"/>
</dbReference>
<reference evidence="10" key="1">
    <citation type="journal article" date="2021" name="Cell">
        <title>Tracing the genetic footprints of vertebrate landing in non-teleost ray-finned fishes.</title>
        <authorList>
            <person name="Bi X."/>
            <person name="Wang K."/>
            <person name="Yang L."/>
            <person name="Pan H."/>
            <person name="Jiang H."/>
            <person name="Wei Q."/>
            <person name="Fang M."/>
            <person name="Yu H."/>
            <person name="Zhu C."/>
            <person name="Cai Y."/>
            <person name="He Y."/>
            <person name="Gan X."/>
            <person name="Zeng H."/>
            <person name="Yu D."/>
            <person name="Zhu Y."/>
            <person name="Jiang H."/>
            <person name="Qiu Q."/>
            <person name="Yang H."/>
            <person name="Zhang Y.E."/>
            <person name="Wang W."/>
            <person name="Zhu M."/>
            <person name="He S."/>
            <person name="Zhang G."/>
        </authorList>
    </citation>
    <scope>NUCLEOTIDE SEQUENCE</scope>
    <source>
        <strain evidence="10">Allg_001</strain>
    </source>
</reference>
<name>A0A8J7NZ59_ATRSP</name>
<dbReference type="GO" id="GO:0006308">
    <property type="term" value="P:DNA catabolic process"/>
    <property type="evidence" value="ECO:0007669"/>
    <property type="project" value="TreeGrafter"/>
</dbReference>
<keyword evidence="4" id="KW-0540">Nuclease</keyword>
<protein>
    <recommendedName>
        <fullName evidence="3">RNA exonuclease 4</fullName>
    </recommendedName>
</protein>
<dbReference type="GO" id="GO:0006364">
    <property type="term" value="P:rRNA processing"/>
    <property type="evidence" value="ECO:0007669"/>
    <property type="project" value="InterPro"/>
</dbReference>
<dbReference type="PANTHER" id="PTHR12801">
    <property type="entry name" value="RNA EXONUCLEASE REXO1 / RECO3 FAMILY MEMBER-RELATED"/>
    <property type="match status" value="1"/>
</dbReference>
<evidence type="ECO:0000256" key="1">
    <source>
        <dbReference type="ARBA" id="ARBA00004123"/>
    </source>
</evidence>
<evidence type="ECO:0000256" key="5">
    <source>
        <dbReference type="ARBA" id="ARBA00022801"/>
    </source>
</evidence>
<dbReference type="CDD" id="cd06144">
    <property type="entry name" value="REX4_like"/>
    <property type="match status" value="1"/>
</dbReference>
<dbReference type="InterPro" id="IPR012337">
    <property type="entry name" value="RNaseH-like_sf"/>
</dbReference>
<evidence type="ECO:0000313" key="11">
    <source>
        <dbReference type="Proteomes" id="UP000736164"/>
    </source>
</evidence>
<dbReference type="InterPro" id="IPR037431">
    <property type="entry name" value="REX4_DEDDh_dom"/>
</dbReference>
<evidence type="ECO:0000256" key="4">
    <source>
        <dbReference type="ARBA" id="ARBA00022722"/>
    </source>
</evidence>
<dbReference type="SUPFAM" id="SSF53098">
    <property type="entry name" value="Ribonuclease H-like"/>
    <property type="match status" value="1"/>
</dbReference>
<feature type="compositionally biased region" description="Basic and acidic residues" evidence="8">
    <location>
        <begin position="161"/>
        <end position="171"/>
    </location>
</feature>
<dbReference type="InterPro" id="IPR013520">
    <property type="entry name" value="Ribonucl_H"/>
</dbReference>
<evidence type="ECO:0000313" key="10">
    <source>
        <dbReference type="EMBL" id="MBN3322409.1"/>
    </source>
</evidence>
<feature type="compositionally biased region" description="Polar residues" evidence="8">
    <location>
        <begin position="86"/>
        <end position="95"/>
    </location>
</feature>
<accession>A0A8J7NZ59</accession>
<evidence type="ECO:0000256" key="8">
    <source>
        <dbReference type="SAM" id="MobiDB-lite"/>
    </source>
</evidence>
<dbReference type="InterPro" id="IPR036397">
    <property type="entry name" value="RNaseH_sf"/>
</dbReference>
<feature type="region of interest" description="Disordered" evidence="8">
    <location>
        <begin position="407"/>
        <end position="436"/>
    </location>
</feature>
<comment type="caution">
    <text evidence="10">The sequence shown here is derived from an EMBL/GenBank/DDBJ whole genome shotgun (WGS) entry which is preliminary data.</text>
</comment>
<dbReference type="AlphaFoldDB" id="A0A8J7NZ59"/>
<feature type="domain" description="Exonuclease" evidence="9">
    <location>
        <begin position="241"/>
        <end position="402"/>
    </location>
</feature>
<feature type="non-terminal residue" evidence="10">
    <location>
        <position position="1"/>
    </location>
</feature>
<sequence length="436" mass="49339">MSGVKLQGVDKVAVTKTRGPNPEEKKNKRRLKEKKSKRKVENGHLKKKKKGGTNVNFILPPKNSQQFSSNWKALQELLNQKKETENQQAESTRAQQIPKKETKKPKKHPKDLAVKDQGSGESQDHHGKQIIDCPLPTTSKLNGDAVPTPQEKRNKVKRKKELVPKETNEKGCKKRKIETSTGIKPREEDIWFDDVDPDDIEAAIGADAAEIVRKKLGIKKSEPQTVDSVLVKDCAFEGLTKTVAMDCEMVGVGEDGEESIVARVSLVNQYGKCIYDKYVKPTERVTDYRTAVSGIRPQDIKNGEDVKVIQKEVSDILRGRILVGHAVHNDLKILFIDHPRKKIRDTQKYKPFKQRLKCSRPSLRHLCEKILNVKVQQGEHSSVQDAQAAMRLYTLVKKQWEAEIKSKYKTKDAVQNEDKGKPKAGTNQNKFHPDGL</sequence>
<dbReference type="Pfam" id="PF00929">
    <property type="entry name" value="RNase_T"/>
    <property type="match status" value="1"/>
</dbReference>
<dbReference type="GO" id="GO:0005730">
    <property type="term" value="C:nucleolus"/>
    <property type="evidence" value="ECO:0007669"/>
    <property type="project" value="UniProtKB-ARBA"/>
</dbReference>
<dbReference type="Proteomes" id="UP000736164">
    <property type="component" value="Unassembled WGS sequence"/>
</dbReference>
<feature type="non-terminal residue" evidence="10">
    <location>
        <position position="436"/>
    </location>
</feature>
<dbReference type="PANTHER" id="PTHR12801:SF158">
    <property type="entry name" value="RNA EXONUCLEASE 4"/>
    <property type="match status" value="1"/>
</dbReference>
<dbReference type="InterPro" id="IPR047021">
    <property type="entry name" value="REXO1/3/4-like"/>
</dbReference>
<comment type="subcellular location">
    <subcellularLocation>
        <location evidence="1">Nucleus</location>
    </subcellularLocation>
</comment>
<evidence type="ECO:0000259" key="9">
    <source>
        <dbReference type="SMART" id="SM00479"/>
    </source>
</evidence>
<evidence type="ECO:0000256" key="3">
    <source>
        <dbReference type="ARBA" id="ARBA00016937"/>
    </source>
</evidence>
<keyword evidence="7" id="KW-0539">Nucleus</keyword>